<gene>
    <name evidence="1" type="ORF">QQF64_025315</name>
</gene>
<keyword evidence="2" id="KW-1185">Reference proteome</keyword>
<evidence type="ECO:0000313" key="1">
    <source>
        <dbReference type="EMBL" id="KAL1278642.1"/>
    </source>
</evidence>
<accession>A0ABR3NNQ3</accession>
<dbReference type="EMBL" id="JAYMGO010000003">
    <property type="protein sequence ID" value="KAL1278642.1"/>
    <property type="molecule type" value="Genomic_DNA"/>
</dbReference>
<name>A0ABR3NNQ3_9TELE</name>
<comment type="caution">
    <text evidence="1">The sequence shown here is derived from an EMBL/GenBank/DDBJ whole genome shotgun (WGS) entry which is preliminary data.</text>
</comment>
<proteinExistence type="predicted"/>
<dbReference type="Proteomes" id="UP001558613">
    <property type="component" value="Unassembled WGS sequence"/>
</dbReference>
<sequence>MGWRHCHFITSEFNSVVKGQWLRNHNGAYEVQSRALCNPVCIAQLPAGSLGLPRSFQSVRCVPFSRSGHARAGGGRVVNSSTHGGPLNVKYRCHLRPKALE</sequence>
<protein>
    <submittedName>
        <fullName evidence="1">Uncharacterized protein</fullName>
    </submittedName>
</protein>
<reference evidence="1 2" key="1">
    <citation type="submission" date="2023-09" db="EMBL/GenBank/DDBJ databases">
        <authorList>
            <person name="Wang M."/>
        </authorList>
    </citation>
    <scope>NUCLEOTIDE SEQUENCE [LARGE SCALE GENOMIC DNA]</scope>
    <source>
        <strain evidence="1">GT-2023</strain>
        <tissue evidence="1">Liver</tissue>
    </source>
</reference>
<organism evidence="1 2">
    <name type="scientific">Cirrhinus molitorella</name>
    <name type="common">mud carp</name>
    <dbReference type="NCBI Taxonomy" id="172907"/>
    <lineage>
        <taxon>Eukaryota</taxon>
        <taxon>Metazoa</taxon>
        <taxon>Chordata</taxon>
        <taxon>Craniata</taxon>
        <taxon>Vertebrata</taxon>
        <taxon>Euteleostomi</taxon>
        <taxon>Actinopterygii</taxon>
        <taxon>Neopterygii</taxon>
        <taxon>Teleostei</taxon>
        <taxon>Ostariophysi</taxon>
        <taxon>Cypriniformes</taxon>
        <taxon>Cyprinidae</taxon>
        <taxon>Labeoninae</taxon>
        <taxon>Labeonini</taxon>
        <taxon>Cirrhinus</taxon>
    </lineage>
</organism>
<evidence type="ECO:0000313" key="2">
    <source>
        <dbReference type="Proteomes" id="UP001558613"/>
    </source>
</evidence>